<dbReference type="InterPro" id="IPR027417">
    <property type="entry name" value="P-loop_NTPase"/>
</dbReference>
<sequence>MELGQWTSLRTQATAARRAAAVEEVEATATGGGSHQRQAASGDRSGEGNAREGPRWPTETTGRAPEAAPHWLREEVLVLVLLSAKGGFKGEVAAKGRRSFWGVLAFTAMKNGSLCIFCRHRSHEARMSLPSLSAISSEALAATSRETSVLLSPDLRVVAAEGGKMKTTKGGKVMNPIDAYRKEIRKEVKRVSEAGEKFSVGQRQLLSLSQVLLRRLKILALDEATAAVDVDFVASFGPAEFVG</sequence>
<accession>A0A8J5KZ75</accession>
<dbReference type="InterPro" id="IPR050173">
    <property type="entry name" value="ABC_transporter_C-like"/>
</dbReference>
<evidence type="ECO:0000256" key="1">
    <source>
        <dbReference type="ARBA" id="ARBA00004141"/>
    </source>
</evidence>
<dbReference type="GO" id="GO:0042626">
    <property type="term" value="F:ATPase-coupled transmembrane transporter activity"/>
    <property type="evidence" value="ECO:0007669"/>
    <property type="project" value="TreeGrafter"/>
</dbReference>
<evidence type="ECO:0000313" key="8">
    <source>
        <dbReference type="Proteomes" id="UP000734854"/>
    </source>
</evidence>
<proteinExistence type="inferred from homology"/>
<comment type="similarity">
    <text evidence="2">Belongs to the ABC transporter superfamily. ABCC family. Conjugate transporter (TC 3.A.1.208) subfamily.</text>
</comment>
<reference evidence="7 8" key="1">
    <citation type="submission" date="2020-08" db="EMBL/GenBank/DDBJ databases">
        <title>Plant Genome Project.</title>
        <authorList>
            <person name="Zhang R.-G."/>
        </authorList>
    </citation>
    <scope>NUCLEOTIDE SEQUENCE [LARGE SCALE GENOMIC DNA]</scope>
    <source>
        <tissue evidence="7">Rhizome</tissue>
    </source>
</reference>
<dbReference type="Pfam" id="PF00005">
    <property type="entry name" value="ABC_tran"/>
    <property type="match status" value="1"/>
</dbReference>
<dbReference type="SUPFAM" id="SSF52540">
    <property type="entry name" value="P-loop containing nucleoside triphosphate hydrolases"/>
    <property type="match status" value="1"/>
</dbReference>
<keyword evidence="4" id="KW-0067">ATP-binding</keyword>
<dbReference type="PANTHER" id="PTHR24223:SF456">
    <property type="entry name" value="MULTIDRUG RESISTANCE-ASSOCIATED PROTEIN LETHAL(2)03659"/>
    <property type="match status" value="1"/>
</dbReference>
<dbReference type="GO" id="GO:0005524">
    <property type="term" value="F:ATP binding"/>
    <property type="evidence" value="ECO:0007669"/>
    <property type="project" value="UniProtKB-KW"/>
</dbReference>
<organism evidence="7 8">
    <name type="scientific">Zingiber officinale</name>
    <name type="common">Ginger</name>
    <name type="synonym">Amomum zingiber</name>
    <dbReference type="NCBI Taxonomy" id="94328"/>
    <lineage>
        <taxon>Eukaryota</taxon>
        <taxon>Viridiplantae</taxon>
        <taxon>Streptophyta</taxon>
        <taxon>Embryophyta</taxon>
        <taxon>Tracheophyta</taxon>
        <taxon>Spermatophyta</taxon>
        <taxon>Magnoliopsida</taxon>
        <taxon>Liliopsida</taxon>
        <taxon>Zingiberales</taxon>
        <taxon>Zingiberaceae</taxon>
        <taxon>Zingiber</taxon>
    </lineage>
</organism>
<evidence type="ECO:0000256" key="3">
    <source>
        <dbReference type="ARBA" id="ARBA00022741"/>
    </source>
</evidence>
<dbReference type="InterPro" id="IPR003439">
    <property type="entry name" value="ABC_transporter-like_ATP-bd"/>
</dbReference>
<protein>
    <recommendedName>
        <fullName evidence="6">ABC transporter domain-containing protein</fullName>
    </recommendedName>
</protein>
<gene>
    <name evidence="7" type="ORF">ZIOFF_041931</name>
</gene>
<dbReference type="Gene3D" id="3.40.50.300">
    <property type="entry name" value="P-loop containing nucleotide triphosphate hydrolases"/>
    <property type="match status" value="1"/>
</dbReference>
<name>A0A8J5KZ75_ZINOF</name>
<dbReference type="AlphaFoldDB" id="A0A8J5KZ75"/>
<dbReference type="Proteomes" id="UP000734854">
    <property type="component" value="Unassembled WGS sequence"/>
</dbReference>
<dbReference type="GO" id="GO:0016887">
    <property type="term" value="F:ATP hydrolysis activity"/>
    <property type="evidence" value="ECO:0007669"/>
    <property type="project" value="InterPro"/>
</dbReference>
<evidence type="ECO:0000256" key="5">
    <source>
        <dbReference type="SAM" id="MobiDB-lite"/>
    </source>
</evidence>
<comment type="subcellular location">
    <subcellularLocation>
        <location evidence="1">Membrane</location>
        <topology evidence="1">Multi-pass membrane protein</topology>
    </subcellularLocation>
</comment>
<feature type="domain" description="ABC transporter" evidence="6">
    <location>
        <begin position="186"/>
        <end position="226"/>
    </location>
</feature>
<evidence type="ECO:0000259" key="6">
    <source>
        <dbReference type="Pfam" id="PF00005"/>
    </source>
</evidence>
<feature type="compositionally biased region" description="Basic and acidic residues" evidence="5">
    <location>
        <begin position="44"/>
        <end position="54"/>
    </location>
</feature>
<dbReference type="GO" id="GO:0016020">
    <property type="term" value="C:membrane"/>
    <property type="evidence" value="ECO:0007669"/>
    <property type="project" value="UniProtKB-SubCell"/>
</dbReference>
<dbReference type="PANTHER" id="PTHR24223">
    <property type="entry name" value="ATP-BINDING CASSETTE SUB-FAMILY C"/>
    <property type="match status" value="1"/>
</dbReference>
<evidence type="ECO:0000313" key="7">
    <source>
        <dbReference type="EMBL" id="KAG6502044.1"/>
    </source>
</evidence>
<feature type="region of interest" description="Disordered" evidence="5">
    <location>
        <begin position="20"/>
        <end position="68"/>
    </location>
</feature>
<comment type="caution">
    <text evidence="7">The sequence shown here is derived from an EMBL/GenBank/DDBJ whole genome shotgun (WGS) entry which is preliminary data.</text>
</comment>
<evidence type="ECO:0000256" key="2">
    <source>
        <dbReference type="ARBA" id="ARBA00009726"/>
    </source>
</evidence>
<dbReference type="EMBL" id="JACMSC010000011">
    <property type="protein sequence ID" value="KAG6502044.1"/>
    <property type="molecule type" value="Genomic_DNA"/>
</dbReference>
<evidence type="ECO:0000256" key="4">
    <source>
        <dbReference type="ARBA" id="ARBA00022840"/>
    </source>
</evidence>
<keyword evidence="3" id="KW-0547">Nucleotide-binding</keyword>
<keyword evidence="8" id="KW-1185">Reference proteome</keyword>